<keyword evidence="3" id="KW-1185">Reference proteome</keyword>
<name>A0A521FH29_9RHOB</name>
<reference evidence="2 3" key="1">
    <citation type="submission" date="2017-05" db="EMBL/GenBank/DDBJ databases">
        <authorList>
            <person name="Varghese N."/>
            <person name="Submissions S."/>
        </authorList>
    </citation>
    <scope>NUCLEOTIDE SEQUENCE [LARGE SCALE GENOMIC DNA]</scope>
    <source>
        <strain evidence="2 3">DSM 100094</strain>
    </source>
</reference>
<evidence type="ECO:0000256" key="1">
    <source>
        <dbReference type="SAM" id="MobiDB-lite"/>
    </source>
</evidence>
<dbReference type="Proteomes" id="UP000319014">
    <property type="component" value="Unassembled WGS sequence"/>
</dbReference>
<evidence type="ECO:0000313" key="3">
    <source>
        <dbReference type="Proteomes" id="UP000319014"/>
    </source>
</evidence>
<feature type="compositionally biased region" description="Basic and acidic residues" evidence="1">
    <location>
        <begin position="33"/>
        <end position="50"/>
    </location>
</feature>
<proteinExistence type="predicted"/>
<feature type="region of interest" description="Disordered" evidence="1">
    <location>
        <begin position="33"/>
        <end position="55"/>
    </location>
</feature>
<protein>
    <submittedName>
        <fullName evidence="2">Uncharacterized protein</fullName>
    </submittedName>
</protein>
<organism evidence="2 3">
    <name type="scientific">Paracoccus laeviglucosivorans</name>
    <dbReference type="NCBI Taxonomy" id="1197861"/>
    <lineage>
        <taxon>Bacteria</taxon>
        <taxon>Pseudomonadati</taxon>
        <taxon>Pseudomonadota</taxon>
        <taxon>Alphaproteobacteria</taxon>
        <taxon>Rhodobacterales</taxon>
        <taxon>Paracoccaceae</taxon>
        <taxon>Paracoccus</taxon>
    </lineage>
</organism>
<accession>A0A521FH29</accession>
<dbReference type="AlphaFoldDB" id="A0A521FH29"/>
<evidence type="ECO:0000313" key="2">
    <source>
        <dbReference type="EMBL" id="SMO94961.1"/>
    </source>
</evidence>
<dbReference type="EMBL" id="FXTK01000022">
    <property type="protein sequence ID" value="SMO94961.1"/>
    <property type="molecule type" value="Genomic_DNA"/>
</dbReference>
<sequence length="142" mass="16165">MERRYTVPEVSKAAGIAARTVDNMRKRLREMQIEGREPTGDWHRDKRLPPVDDGGAILTDAQRKKGIADLTKAIRDLLDRRKHIGMPILRDAGAVDDALIEALGEKRIVALYDYLHGEGDEYDYDEVPDDDAEDRLRADYAF</sequence>
<gene>
    <name evidence="2" type="ORF">SAMN06265221_1221</name>
</gene>